<proteinExistence type="predicted"/>
<reference evidence="2" key="1">
    <citation type="journal article" date="2014" name="Int. J. Syst. Evol. Microbiol.">
        <title>Complete genome sequence of Corynebacterium casei LMG S-19264T (=DSM 44701T), isolated from a smear-ripened cheese.</title>
        <authorList>
            <consortium name="US DOE Joint Genome Institute (JGI-PGF)"/>
            <person name="Walter F."/>
            <person name="Albersmeier A."/>
            <person name="Kalinowski J."/>
            <person name="Ruckert C."/>
        </authorList>
    </citation>
    <scope>NUCLEOTIDE SEQUENCE</scope>
    <source>
        <strain evidence="2">KCTC 42651</strain>
    </source>
</reference>
<protein>
    <submittedName>
        <fullName evidence="2">Uncharacterized protein</fullName>
    </submittedName>
</protein>
<dbReference type="Proteomes" id="UP000630353">
    <property type="component" value="Unassembled WGS sequence"/>
</dbReference>
<sequence>MMLVAPPLVTRPVATVRRSAIPAGVMASAVALLVAGTLGTTGATIVGTAVHLLGASDEWALTTGALTAAAALLPAVALARRTWRVERYGDDT</sequence>
<evidence type="ECO:0000313" key="2">
    <source>
        <dbReference type="EMBL" id="GHD44429.1"/>
    </source>
</evidence>
<dbReference type="EMBL" id="BMZS01000002">
    <property type="protein sequence ID" value="GHD44429.1"/>
    <property type="molecule type" value="Genomic_DNA"/>
</dbReference>
<feature type="transmembrane region" description="Helical" evidence="1">
    <location>
        <begin position="20"/>
        <end position="53"/>
    </location>
</feature>
<gene>
    <name evidence="2" type="ORF">GCM10017083_11830</name>
</gene>
<keyword evidence="1" id="KW-0472">Membrane</keyword>
<evidence type="ECO:0000313" key="3">
    <source>
        <dbReference type="Proteomes" id="UP000630353"/>
    </source>
</evidence>
<keyword evidence="1" id="KW-0812">Transmembrane</keyword>
<organism evidence="2 3">
    <name type="scientific">Thalassobaculum fulvum</name>
    <dbReference type="NCBI Taxonomy" id="1633335"/>
    <lineage>
        <taxon>Bacteria</taxon>
        <taxon>Pseudomonadati</taxon>
        <taxon>Pseudomonadota</taxon>
        <taxon>Alphaproteobacteria</taxon>
        <taxon>Rhodospirillales</taxon>
        <taxon>Thalassobaculaceae</taxon>
        <taxon>Thalassobaculum</taxon>
    </lineage>
</organism>
<dbReference type="AlphaFoldDB" id="A0A918XQG3"/>
<keyword evidence="1" id="KW-1133">Transmembrane helix</keyword>
<name>A0A918XQG3_9PROT</name>
<reference evidence="2" key="2">
    <citation type="submission" date="2020-09" db="EMBL/GenBank/DDBJ databases">
        <authorList>
            <person name="Sun Q."/>
            <person name="Kim S."/>
        </authorList>
    </citation>
    <scope>NUCLEOTIDE SEQUENCE</scope>
    <source>
        <strain evidence="2">KCTC 42651</strain>
    </source>
</reference>
<accession>A0A918XQG3</accession>
<feature type="transmembrane region" description="Helical" evidence="1">
    <location>
        <begin position="59"/>
        <end position="79"/>
    </location>
</feature>
<comment type="caution">
    <text evidence="2">The sequence shown here is derived from an EMBL/GenBank/DDBJ whole genome shotgun (WGS) entry which is preliminary data.</text>
</comment>
<keyword evidence="3" id="KW-1185">Reference proteome</keyword>
<evidence type="ECO:0000256" key="1">
    <source>
        <dbReference type="SAM" id="Phobius"/>
    </source>
</evidence>